<dbReference type="PATRIC" id="fig|37916.4.peg.1494"/>
<comment type="caution">
    <text evidence="2">The sequence shown here is derived from an EMBL/GenBank/DDBJ whole genome shotgun (WGS) entry which is preliminary data.</text>
</comment>
<evidence type="ECO:0000313" key="2">
    <source>
        <dbReference type="EMBL" id="KMO81136.1"/>
    </source>
</evidence>
<protein>
    <submittedName>
        <fullName evidence="2">Uncharacterized protein</fullName>
    </submittedName>
</protein>
<proteinExistence type="predicted"/>
<keyword evidence="1" id="KW-1133">Transmembrane helix</keyword>
<name>A0A0J6Z940_9MYCO</name>
<accession>A0A0J6Z940</accession>
<organism evidence="2 3">
    <name type="scientific">Mycolicibacterium chlorophenolicum</name>
    <dbReference type="NCBI Taxonomy" id="37916"/>
    <lineage>
        <taxon>Bacteria</taxon>
        <taxon>Bacillati</taxon>
        <taxon>Actinomycetota</taxon>
        <taxon>Actinomycetes</taxon>
        <taxon>Mycobacteriales</taxon>
        <taxon>Mycobacteriaceae</taxon>
        <taxon>Mycolicibacterium</taxon>
    </lineage>
</organism>
<dbReference type="STRING" id="37916.MCHLDSM_01597"/>
<evidence type="ECO:0000256" key="1">
    <source>
        <dbReference type="SAM" id="Phobius"/>
    </source>
</evidence>
<keyword evidence="3" id="KW-1185">Reference proteome</keyword>
<feature type="transmembrane region" description="Helical" evidence="1">
    <location>
        <begin position="26"/>
        <end position="45"/>
    </location>
</feature>
<evidence type="ECO:0000313" key="3">
    <source>
        <dbReference type="Proteomes" id="UP000036513"/>
    </source>
</evidence>
<keyword evidence="1" id="KW-0472">Membrane</keyword>
<dbReference type="Proteomes" id="UP000036513">
    <property type="component" value="Unassembled WGS sequence"/>
</dbReference>
<sequence length="79" mass="8075">MSVTTRTRSAARLGLKVQRRVALAQMLFWPTVITTGALLGALVLAGRRRGRSSGSEYVPAAGAGAAEALPVPDSPAATA</sequence>
<gene>
    <name evidence="2" type="ORF">MCHLDSM_01597</name>
</gene>
<reference evidence="2 3" key="1">
    <citation type="journal article" date="2015" name="Genome Biol. Evol.">
        <title>Characterization of Three Mycobacterium spp. with Potential Use in Bioremediation by Genome Sequencing and Comparative Genomics.</title>
        <authorList>
            <person name="Das S."/>
            <person name="Pettersson B.M."/>
            <person name="Behra P.R."/>
            <person name="Ramesh M."/>
            <person name="Dasgupta S."/>
            <person name="Bhattacharya A."/>
            <person name="Kirsebom L.A."/>
        </authorList>
    </citation>
    <scope>NUCLEOTIDE SEQUENCE [LARGE SCALE GENOMIC DNA]</scope>
    <source>
        <strain evidence="2 3">DSM 43826</strain>
    </source>
</reference>
<dbReference type="AlphaFoldDB" id="A0A0J6Z940"/>
<dbReference type="EMBL" id="JYNL01000014">
    <property type="protein sequence ID" value="KMO81136.1"/>
    <property type="molecule type" value="Genomic_DNA"/>
</dbReference>
<keyword evidence="1" id="KW-0812">Transmembrane</keyword>